<reference evidence="2 3" key="1">
    <citation type="submission" date="2018-07" db="EMBL/GenBank/DDBJ databases">
        <title>Genome sequences of six Lactobacillus spp. isolated from bumble bee guts.</title>
        <authorList>
            <person name="Motta E.V.S."/>
            <person name="Moran N.A."/>
        </authorList>
    </citation>
    <scope>NUCLEOTIDE SEQUENCE [LARGE SCALE GENOMIC DNA]</scope>
    <source>
        <strain evidence="2 3">OCC3</strain>
    </source>
</reference>
<feature type="domain" description="HTH cro/C1-type" evidence="1">
    <location>
        <begin position="12"/>
        <end position="66"/>
    </location>
</feature>
<dbReference type="GO" id="GO:0003677">
    <property type="term" value="F:DNA binding"/>
    <property type="evidence" value="ECO:0007669"/>
    <property type="project" value="InterPro"/>
</dbReference>
<dbReference type="SMART" id="SM00530">
    <property type="entry name" value="HTH_XRE"/>
    <property type="match status" value="1"/>
</dbReference>
<dbReference type="InterPro" id="IPR010982">
    <property type="entry name" value="Lambda_DNA-bd_dom_sf"/>
</dbReference>
<dbReference type="EMBL" id="QOCV01000011">
    <property type="protein sequence ID" value="RHW53683.1"/>
    <property type="molecule type" value="Genomic_DNA"/>
</dbReference>
<protein>
    <recommendedName>
        <fullName evidence="1">HTH cro/C1-type domain-containing protein</fullName>
    </recommendedName>
</protein>
<dbReference type="CDD" id="cd00093">
    <property type="entry name" value="HTH_XRE"/>
    <property type="match status" value="1"/>
</dbReference>
<evidence type="ECO:0000259" key="1">
    <source>
        <dbReference type="PROSITE" id="PS50943"/>
    </source>
</evidence>
<sequence>MNDLKNIFSANLNKLMANHNESVTDLAKSIGTAYSTVSDWKNCKKMPRSGGLQKIADHYHINISDLLEEVVDKEDSSNLDWTDLGMAYGGHIPDDLKDMYRAIAEEYVKKHPEALQRDKDNK</sequence>
<dbReference type="RefSeq" id="WP_118898204.1">
    <property type="nucleotide sequence ID" value="NZ_QOCV01000011.1"/>
</dbReference>
<dbReference type="InterPro" id="IPR001387">
    <property type="entry name" value="Cro/C1-type_HTH"/>
</dbReference>
<dbReference type="Pfam" id="PF13443">
    <property type="entry name" value="HTH_26"/>
    <property type="match status" value="1"/>
</dbReference>
<name>A0A396T361_9LACO</name>
<evidence type="ECO:0000313" key="3">
    <source>
        <dbReference type="Proteomes" id="UP000265862"/>
    </source>
</evidence>
<dbReference type="Gene3D" id="1.10.260.40">
    <property type="entry name" value="lambda repressor-like DNA-binding domains"/>
    <property type="match status" value="1"/>
</dbReference>
<dbReference type="Proteomes" id="UP000265862">
    <property type="component" value="Unassembled WGS sequence"/>
</dbReference>
<gene>
    <name evidence="2" type="ORF">DS835_06990</name>
</gene>
<proteinExistence type="predicted"/>
<comment type="caution">
    <text evidence="2">The sequence shown here is derived from an EMBL/GenBank/DDBJ whole genome shotgun (WGS) entry which is preliminary data.</text>
</comment>
<dbReference type="SUPFAM" id="SSF47413">
    <property type="entry name" value="lambda repressor-like DNA-binding domains"/>
    <property type="match status" value="1"/>
</dbReference>
<evidence type="ECO:0000313" key="2">
    <source>
        <dbReference type="EMBL" id="RHW53683.1"/>
    </source>
</evidence>
<dbReference type="AlphaFoldDB" id="A0A396T361"/>
<organism evidence="2 3">
    <name type="scientific">Lactobacillus bombicola</name>
    <dbReference type="NCBI Taxonomy" id="1505723"/>
    <lineage>
        <taxon>Bacteria</taxon>
        <taxon>Bacillati</taxon>
        <taxon>Bacillota</taxon>
        <taxon>Bacilli</taxon>
        <taxon>Lactobacillales</taxon>
        <taxon>Lactobacillaceae</taxon>
        <taxon>Lactobacillus</taxon>
    </lineage>
</organism>
<dbReference type="PROSITE" id="PS50943">
    <property type="entry name" value="HTH_CROC1"/>
    <property type="match status" value="1"/>
</dbReference>
<accession>A0A396T361</accession>